<feature type="DNA-binding region" description="H-T-H motif" evidence="2">
    <location>
        <begin position="32"/>
        <end position="51"/>
    </location>
</feature>
<dbReference type="GO" id="GO:0000976">
    <property type="term" value="F:transcription cis-regulatory region binding"/>
    <property type="evidence" value="ECO:0007669"/>
    <property type="project" value="TreeGrafter"/>
</dbReference>
<dbReference type="AlphaFoldDB" id="A0A0L6TX56"/>
<dbReference type="InterPro" id="IPR013571">
    <property type="entry name" value="Tscrpt_reg_QacR_C"/>
</dbReference>
<feature type="domain" description="HTH tetR-type" evidence="3">
    <location>
        <begin position="9"/>
        <end position="69"/>
    </location>
</feature>
<dbReference type="GO" id="GO:0045892">
    <property type="term" value="P:negative regulation of DNA-templated transcription"/>
    <property type="evidence" value="ECO:0007669"/>
    <property type="project" value="InterPro"/>
</dbReference>
<keyword evidence="5" id="KW-1185">Reference proteome</keyword>
<dbReference type="Pfam" id="PF00440">
    <property type="entry name" value="TetR_N"/>
    <property type="match status" value="1"/>
</dbReference>
<evidence type="ECO:0000256" key="2">
    <source>
        <dbReference type="PROSITE-ProRule" id="PRU00335"/>
    </source>
</evidence>
<dbReference type="STRING" id="52689.AKG39_15345"/>
<dbReference type="PRINTS" id="PR00455">
    <property type="entry name" value="HTHTETR"/>
</dbReference>
<dbReference type="PANTHER" id="PTHR30055:SF211">
    <property type="entry name" value="TRANSCRIPTIONAL REGULATOR, TETR FAMILY"/>
    <property type="match status" value="1"/>
</dbReference>
<gene>
    <name evidence="4" type="ORF">AKG39_15345</name>
</gene>
<evidence type="ECO:0000313" key="5">
    <source>
        <dbReference type="Proteomes" id="UP000036873"/>
    </source>
</evidence>
<proteinExistence type="predicted"/>
<dbReference type="OrthoDB" id="9814200at2"/>
<sequence>MSRNRLPANEAKALILSHARSLFIDKGYDRATMDDLCELTSMSKGNIYHHFKNKEDIYLQLLTLHIEQLTHSWHSPEVQSMSPTEQLIALADHYGRDCENPLLSSAIEFANTLTNDSDVLPVIMELFEVISNAVKEIVKSGVDQQSFKGTDVESMSFAVMSMLSGATQLCLTMPHLSGDEYAALHVNAIKLLLSGIATE</sequence>
<dbReference type="InterPro" id="IPR050109">
    <property type="entry name" value="HTH-type_TetR-like_transc_reg"/>
</dbReference>
<reference evidence="5" key="1">
    <citation type="submission" date="2015-07" db="EMBL/GenBank/DDBJ databases">
        <title>Draft genome sequence of Acetobacterium bakii DSM 8293, a potential psychrophilic chemical producer through syngas fermentation.</title>
        <authorList>
            <person name="Song Y."/>
            <person name="Hwang S."/>
            <person name="Cho B.-K."/>
        </authorList>
    </citation>
    <scope>NUCLEOTIDE SEQUENCE [LARGE SCALE GENOMIC DNA]</scope>
    <source>
        <strain evidence="5">DSM 8239</strain>
    </source>
</reference>
<dbReference type="Gene3D" id="1.10.357.10">
    <property type="entry name" value="Tetracycline Repressor, domain 2"/>
    <property type="match status" value="1"/>
</dbReference>
<dbReference type="PROSITE" id="PS50977">
    <property type="entry name" value="HTH_TETR_2"/>
    <property type="match status" value="1"/>
</dbReference>
<evidence type="ECO:0000259" key="3">
    <source>
        <dbReference type="PROSITE" id="PS50977"/>
    </source>
</evidence>
<dbReference type="RefSeq" id="WP_050741286.1">
    <property type="nucleotide sequence ID" value="NZ_LGYO01000042.1"/>
</dbReference>
<dbReference type="PANTHER" id="PTHR30055">
    <property type="entry name" value="HTH-TYPE TRANSCRIPTIONAL REGULATOR RUTR"/>
    <property type="match status" value="1"/>
</dbReference>
<dbReference type="Proteomes" id="UP000036873">
    <property type="component" value="Unassembled WGS sequence"/>
</dbReference>
<dbReference type="InterPro" id="IPR001647">
    <property type="entry name" value="HTH_TetR"/>
</dbReference>
<evidence type="ECO:0000313" key="4">
    <source>
        <dbReference type="EMBL" id="KNZ40831.1"/>
    </source>
</evidence>
<organism evidence="4 5">
    <name type="scientific">Acetobacterium bakii</name>
    <dbReference type="NCBI Taxonomy" id="52689"/>
    <lineage>
        <taxon>Bacteria</taxon>
        <taxon>Bacillati</taxon>
        <taxon>Bacillota</taxon>
        <taxon>Clostridia</taxon>
        <taxon>Eubacteriales</taxon>
        <taxon>Eubacteriaceae</taxon>
        <taxon>Acetobacterium</taxon>
    </lineage>
</organism>
<name>A0A0L6TX56_9FIRM</name>
<evidence type="ECO:0000256" key="1">
    <source>
        <dbReference type="ARBA" id="ARBA00023125"/>
    </source>
</evidence>
<dbReference type="InterPro" id="IPR036271">
    <property type="entry name" value="Tet_transcr_reg_TetR-rel_C_sf"/>
</dbReference>
<dbReference type="SUPFAM" id="SSF46689">
    <property type="entry name" value="Homeodomain-like"/>
    <property type="match status" value="1"/>
</dbReference>
<dbReference type="Gene3D" id="1.10.10.60">
    <property type="entry name" value="Homeodomain-like"/>
    <property type="match status" value="1"/>
</dbReference>
<dbReference type="GO" id="GO:0003700">
    <property type="term" value="F:DNA-binding transcription factor activity"/>
    <property type="evidence" value="ECO:0007669"/>
    <property type="project" value="InterPro"/>
</dbReference>
<comment type="caution">
    <text evidence="4">The sequence shown here is derived from an EMBL/GenBank/DDBJ whole genome shotgun (WGS) entry which is preliminary data.</text>
</comment>
<dbReference type="InterPro" id="IPR009057">
    <property type="entry name" value="Homeodomain-like_sf"/>
</dbReference>
<dbReference type="SUPFAM" id="SSF48498">
    <property type="entry name" value="Tetracyclin repressor-like, C-terminal domain"/>
    <property type="match status" value="1"/>
</dbReference>
<accession>A0A0L6TX56</accession>
<protein>
    <submittedName>
        <fullName evidence="4">TetR family transcriptional regulator</fullName>
    </submittedName>
</protein>
<dbReference type="Pfam" id="PF08360">
    <property type="entry name" value="TetR_C_5"/>
    <property type="match status" value="1"/>
</dbReference>
<keyword evidence="1 2" id="KW-0238">DNA-binding</keyword>
<dbReference type="EMBL" id="LGYO01000042">
    <property type="protein sequence ID" value="KNZ40831.1"/>
    <property type="molecule type" value="Genomic_DNA"/>
</dbReference>